<reference evidence="2" key="2">
    <citation type="submission" date="2015-01" db="EMBL/GenBank/DDBJ databases">
        <title>Evolutionary Origins and Diversification of the Mycorrhizal Mutualists.</title>
        <authorList>
            <consortium name="DOE Joint Genome Institute"/>
            <consortium name="Mycorrhizal Genomics Consortium"/>
            <person name="Kohler A."/>
            <person name="Kuo A."/>
            <person name="Nagy L.G."/>
            <person name="Floudas D."/>
            <person name="Copeland A."/>
            <person name="Barry K.W."/>
            <person name="Cichocki N."/>
            <person name="Veneault-Fourrey C."/>
            <person name="LaButti K."/>
            <person name="Lindquist E.A."/>
            <person name="Lipzen A."/>
            <person name="Lundell T."/>
            <person name="Morin E."/>
            <person name="Murat C."/>
            <person name="Riley R."/>
            <person name="Ohm R."/>
            <person name="Sun H."/>
            <person name="Tunlid A."/>
            <person name="Henrissat B."/>
            <person name="Grigoriev I.V."/>
            <person name="Hibbett D.S."/>
            <person name="Martin F."/>
        </authorList>
    </citation>
    <scope>NUCLEOTIDE SEQUENCE [LARGE SCALE GENOMIC DNA]</scope>
    <source>
        <strain evidence="2">441</strain>
    </source>
</reference>
<gene>
    <name evidence="1" type="ORF">PISMIDRAFT_683828</name>
</gene>
<dbReference type="HOGENOM" id="CLU_2321256_0_0_1"/>
<reference evidence="1 2" key="1">
    <citation type="submission" date="2014-04" db="EMBL/GenBank/DDBJ databases">
        <authorList>
            <consortium name="DOE Joint Genome Institute"/>
            <person name="Kuo A."/>
            <person name="Kohler A."/>
            <person name="Costa M.D."/>
            <person name="Nagy L.G."/>
            <person name="Floudas D."/>
            <person name="Copeland A."/>
            <person name="Barry K.W."/>
            <person name="Cichocki N."/>
            <person name="Veneault-Fourrey C."/>
            <person name="LaButti K."/>
            <person name="Lindquist E.A."/>
            <person name="Lipzen A."/>
            <person name="Lundell T."/>
            <person name="Morin E."/>
            <person name="Murat C."/>
            <person name="Sun H."/>
            <person name="Tunlid A."/>
            <person name="Henrissat B."/>
            <person name="Grigoriev I.V."/>
            <person name="Hibbett D.S."/>
            <person name="Martin F."/>
            <person name="Nordberg H.P."/>
            <person name="Cantor M.N."/>
            <person name="Hua S.X."/>
        </authorList>
    </citation>
    <scope>NUCLEOTIDE SEQUENCE [LARGE SCALE GENOMIC DNA]</scope>
    <source>
        <strain evidence="1 2">441</strain>
    </source>
</reference>
<dbReference type="AlphaFoldDB" id="A0A0C9Y256"/>
<protein>
    <submittedName>
        <fullName evidence="1">Uncharacterized protein</fullName>
    </submittedName>
</protein>
<dbReference type="Proteomes" id="UP000054018">
    <property type="component" value="Unassembled WGS sequence"/>
</dbReference>
<accession>A0A0C9Y256</accession>
<proteinExistence type="predicted"/>
<sequence>MCNEYQVIAACTEDITTGTGFGCITFLAVEDVDKHGSYRLAKNVSRKSGIHGQESTNENTTVDTCSRLPLHLKPSLSLQVFPLNLGDGPPHAFQVYAWP</sequence>
<name>A0A0C9Y256_9AGAM</name>
<dbReference type="EMBL" id="KN833796">
    <property type="protein sequence ID" value="KIK18810.1"/>
    <property type="molecule type" value="Genomic_DNA"/>
</dbReference>
<evidence type="ECO:0000313" key="2">
    <source>
        <dbReference type="Proteomes" id="UP000054018"/>
    </source>
</evidence>
<organism evidence="1 2">
    <name type="scientific">Pisolithus microcarpus 441</name>
    <dbReference type="NCBI Taxonomy" id="765257"/>
    <lineage>
        <taxon>Eukaryota</taxon>
        <taxon>Fungi</taxon>
        <taxon>Dikarya</taxon>
        <taxon>Basidiomycota</taxon>
        <taxon>Agaricomycotina</taxon>
        <taxon>Agaricomycetes</taxon>
        <taxon>Agaricomycetidae</taxon>
        <taxon>Boletales</taxon>
        <taxon>Sclerodermatineae</taxon>
        <taxon>Pisolithaceae</taxon>
        <taxon>Pisolithus</taxon>
    </lineage>
</organism>
<evidence type="ECO:0000313" key="1">
    <source>
        <dbReference type="EMBL" id="KIK18810.1"/>
    </source>
</evidence>
<keyword evidence="2" id="KW-1185">Reference proteome</keyword>